<organism evidence="2">
    <name type="scientific">Eremomyces bilateralis CBS 781.70</name>
    <dbReference type="NCBI Taxonomy" id="1392243"/>
    <lineage>
        <taxon>Eukaryota</taxon>
        <taxon>Fungi</taxon>
        <taxon>Dikarya</taxon>
        <taxon>Ascomycota</taxon>
        <taxon>Pezizomycotina</taxon>
        <taxon>Dothideomycetes</taxon>
        <taxon>Dothideomycetes incertae sedis</taxon>
        <taxon>Eremomycetales</taxon>
        <taxon>Eremomycetaceae</taxon>
        <taxon>Eremomyces</taxon>
    </lineage>
</organism>
<feature type="region of interest" description="Disordered" evidence="1">
    <location>
        <begin position="1"/>
        <end position="23"/>
    </location>
</feature>
<protein>
    <submittedName>
        <fullName evidence="2 4">Uncharacterized protein</fullName>
    </submittedName>
</protein>
<feature type="compositionally biased region" description="Polar residues" evidence="1">
    <location>
        <begin position="305"/>
        <end position="319"/>
    </location>
</feature>
<evidence type="ECO:0000313" key="2">
    <source>
        <dbReference type="EMBL" id="KAF1814461.1"/>
    </source>
</evidence>
<dbReference type="AlphaFoldDB" id="A0A6G1G983"/>
<name>A0A6G1G983_9PEZI</name>
<dbReference type="GeneID" id="54415442"/>
<feature type="compositionally biased region" description="Basic and acidic residues" evidence="1">
    <location>
        <begin position="389"/>
        <end position="404"/>
    </location>
</feature>
<feature type="compositionally biased region" description="Basic and acidic residues" evidence="1">
    <location>
        <begin position="477"/>
        <end position="491"/>
    </location>
</feature>
<feature type="compositionally biased region" description="Acidic residues" evidence="1">
    <location>
        <begin position="327"/>
        <end position="336"/>
    </location>
</feature>
<gene>
    <name evidence="2 4" type="ORF">P152DRAFT_272578</name>
</gene>
<feature type="region of interest" description="Disordered" evidence="1">
    <location>
        <begin position="113"/>
        <end position="174"/>
    </location>
</feature>
<feature type="compositionally biased region" description="Pro residues" evidence="1">
    <location>
        <begin position="294"/>
        <end position="304"/>
    </location>
</feature>
<feature type="region of interest" description="Disordered" evidence="1">
    <location>
        <begin position="213"/>
        <end position="418"/>
    </location>
</feature>
<evidence type="ECO:0000313" key="3">
    <source>
        <dbReference type="Proteomes" id="UP000504638"/>
    </source>
</evidence>
<proteinExistence type="predicted"/>
<feature type="compositionally biased region" description="Basic and acidic residues" evidence="1">
    <location>
        <begin position="243"/>
        <end position="255"/>
    </location>
</feature>
<dbReference type="Proteomes" id="UP000504638">
    <property type="component" value="Unplaced"/>
</dbReference>
<feature type="compositionally biased region" description="Polar residues" evidence="1">
    <location>
        <begin position="7"/>
        <end position="23"/>
    </location>
</feature>
<evidence type="ECO:0000313" key="4">
    <source>
        <dbReference type="RefSeq" id="XP_033536092.1"/>
    </source>
</evidence>
<feature type="region of interest" description="Disordered" evidence="1">
    <location>
        <begin position="434"/>
        <end position="548"/>
    </location>
</feature>
<dbReference type="EMBL" id="ML975153">
    <property type="protein sequence ID" value="KAF1814461.1"/>
    <property type="molecule type" value="Genomic_DNA"/>
</dbReference>
<feature type="compositionally biased region" description="Polar residues" evidence="1">
    <location>
        <begin position="515"/>
        <end position="527"/>
    </location>
</feature>
<accession>A0A6G1G983</accession>
<feature type="region of interest" description="Disordered" evidence="1">
    <location>
        <begin position="681"/>
        <end position="703"/>
    </location>
</feature>
<reference evidence="4" key="3">
    <citation type="submission" date="2025-04" db="UniProtKB">
        <authorList>
            <consortium name="RefSeq"/>
        </authorList>
    </citation>
    <scope>IDENTIFICATION</scope>
    <source>
        <strain evidence="4">CBS 781.70</strain>
    </source>
</reference>
<feature type="compositionally biased region" description="Low complexity" evidence="1">
    <location>
        <begin position="528"/>
        <end position="548"/>
    </location>
</feature>
<reference evidence="2 4" key="1">
    <citation type="submission" date="2020-01" db="EMBL/GenBank/DDBJ databases">
        <authorList>
            <consortium name="DOE Joint Genome Institute"/>
            <person name="Haridas S."/>
            <person name="Albert R."/>
            <person name="Binder M."/>
            <person name="Bloem J."/>
            <person name="Labutti K."/>
            <person name="Salamov A."/>
            <person name="Andreopoulos B."/>
            <person name="Baker S.E."/>
            <person name="Barry K."/>
            <person name="Bills G."/>
            <person name="Bluhm B.H."/>
            <person name="Cannon C."/>
            <person name="Castanera R."/>
            <person name="Culley D.E."/>
            <person name="Daum C."/>
            <person name="Ezra D."/>
            <person name="Gonzalez J.B."/>
            <person name="Henrissat B."/>
            <person name="Kuo A."/>
            <person name="Liang C."/>
            <person name="Lipzen A."/>
            <person name="Lutzoni F."/>
            <person name="Magnuson J."/>
            <person name="Mondo S."/>
            <person name="Nolan M."/>
            <person name="Ohm R."/>
            <person name="Pangilinan J."/>
            <person name="Park H.-J."/>
            <person name="Ramirez L."/>
            <person name="Alfaro M."/>
            <person name="Sun H."/>
            <person name="Tritt A."/>
            <person name="Yoshinaga Y."/>
            <person name="Zwiers L.-H."/>
            <person name="Turgeon B.G."/>
            <person name="Goodwin S.B."/>
            <person name="Spatafora J.W."/>
            <person name="Crous P.W."/>
            <person name="Grigoriev I.V."/>
        </authorList>
    </citation>
    <scope>NUCLEOTIDE SEQUENCE</scope>
    <source>
        <strain evidence="2 4">CBS 781.70</strain>
    </source>
</reference>
<dbReference type="OrthoDB" id="284473at2759"/>
<keyword evidence="3" id="KW-1185">Reference proteome</keyword>
<feature type="compositionally biased region" description="Basic and acidic residues" evidence="1">
    <location>
        <begin position="113"/>
        <end position="134"/>
    </location>
</feature>
<sequence length="774" mass="85272">MSILPFSRTSETAFSTHPGSKSSISRYVMNQEEELELQHLNAAVERINKAVPTDPYIVTVPDDPPLYRYFDGHFGLEGHCEGVLFEYDESQLQYSTFVLRDHEKTLFMLQSKLDQERERRAQDKQRNGHAEERPTTSATSAPRKKLTFGQYKAKKEGKLSNTPTPTFGPTRIVGGEARKGIPEINLDQVVAKLSAMPMTRPMDAPENDVLSEHRNVSESEQGYSHSRKRSYEEAIGTKSTHKPKADSRPSEEQKPAKKSRSSPPPPSVGKEPSKRISHGSATERHDPENLTPHGLPPMISPTLPPSNGDSALNSKSQSPPWGLPPMLDDDLPETIEVELRKLSGGKQSGKKIPPKSPAVASPDPSAGPKAIARSMKKPSGSPSLPKNGDSVDHDPPRNVPREADEVAGGTGRRRSLISTLKFRKASRARLQSVLKDADNVTNTTNNRVDPVKGEKVAKNSKERSDSTSVSYPPATRRSKDSAVLEPTKEKPSQAAPSNGLPAINQSSPPALITPTIHTPGSAPSNAATPSSIGPSSSTRPRSRVRNTSSPEECEYWKLLAQQYSTLGRKLKRTSGDMFNSNRFNPSSREHAASLLLSLECIMAFMLSFYLADYRRYLRNNTPGDLEQWKSLLPLWKEFRARFYVIGMDGGKYSPLLGIHFALGVAIASHIGHVAQQVYEMSKNERNRPSTSNGTAGKSAPVDKNSWTAHLAPPHVLHDNHESLLSWSAKASSILFDHVAAAFPRTVERASKREPPMGASQWFTHRAHRLKVLGW</sequence>
<dbReference type="RefSeq" id="XP_033536092.1">
    <property type="nucleotide sequence ID" value="XM_033674872.1"/>
</dbReference>
<evidence type="ECO:0000256" key="1">
    <source>
        <dbReference type="SAM" id="MobiDB-lite"/>
    </source>
</evidence>
<feature type="compositionally biased region" description="Basic and acidic residues" evidence="1">
    <location>
        <begin position="449"/>
        <end position="465"/>
    </location>
</feature>
<reference evidence="4" key="2">
    <citation type="submission" date="2020-04" db="EMBL/GenBank/DDBJ databases">
        <authorList>
            <consortium name="NCBI Genome Project"/>
        </authorList>
    </citation>
    <scope>NUCLEOTIDE SEQUENCE</scope>
    <source>
        <strain evidence="4">CBS 781.70</strain>
    </source>
</reference>